<accession>A0A5B7GD93</accession>
<comment type="caution">
    <text evidence="1">The sequence shown here is derived from an EMBL/GenBank/DDBJ whole genome shotgun (WGS) entry which is preliminary data.</text>
</comment>
<dbReference type="Proteomes" id="UP000324222">
    <property type="component" value="Unassembled WGS sequence"/>
</dbReference>
<keyword evidence="2" id="KW-1185">Reference proteome</keyword>
<dbReference type="EMBL" id="VSRR010013016">
    <property type="protein sequence ID" value="MPC55253.1"/>
    <property type="molecule type" value="Genomic_DNA"/>
</dbReference>
<protein>
    <submittedName>
        <fullName evidence="1">Uncharacterized protein</fullName>
    </submittedName>
</protein>
<dbReference type="AlphaFoldDB" id="A0A5B7GD93"/>
<evidence type="ECO:0000313" key="1">
    <source>
        <dbReference type="EMBL" id="MPC55253.1"/>
    </source>
</evidence>
<name>A0A5B7GD93_PORTR</name>
<organism evidence="1 2">
    <name type="scientific">Portunus trituberculatus</name>
    <name type="common">Swimming crab</name>
    <name type="synonym">Neptunus trituberculatus</name>
    <dbReference type="NCBI Taxonomy" id="210409"/>
    <lineage>
        <taxon>Eukaryota</taxon>
        <taxon>Metazoa</taxon>
        <taxon>Ecdysozoa</taxon>
        <taxon>Arthropoda</taxon>
        <taxon>Crustacea</taxon>
        <taxon>Multicrustacea</taxon>
        <taxon>Malacostraca</taxon>
        <taxon>Eumalacostraca</taxon>
        <taxon>Eucarida</taxon>
        <taxon>Decapoda</taxon>
        <taxon>Pleocyemata</taxon>
        <taxon>Brachyura</taxon>
        <taxon>Eubrachyura</taxon>
        <taxon>Portunoidea</taxon>
        <taxon>Portunidae</taxon>
        <taxon>Portuninae</taxon>
        <taxon>Portunus</taxon>
    </lineage>
</organism>
<sequence length="61" mass="6475">MEDFEGSLVGLLEGLSDAADSEEDVGTAVKVLAGKGLGRGRKDNGDTHVHVYLCLEMGHFK</sequence>
<evidence type="ECO:0000313" key="2">
    <source>
        <dbReference type="Proteomes" id="UP000324222"/>
    </source>
</evidence>
<gene>
    <name evidence="1" type="ORF">E2C01_049185</name>
</gene>
<proteinExistence type="predicted"/>
<reference evidence="1 2" key="1">
    <citation type="submission" date="2019-05" db="EMBL/GenBank/DDBJ databases">
        <title>Another draft genome of Portunus trituberculatus and its Hox gene families provides insights of decapod evolution.</title>
        <authorList>
            <person name="Jeong J.-H."/>
            <person name="Song I."/>
            <person name="Kim S."/>
            <person name="Choi T."/>
            <person name="Kim D."/>
            <person name="Ryu S."/>
            <person name="Kim W."/>
        </authorList>
    </citation>
    <scope>NUCLEOTIDE SEQUENCE [LARGE SCALE GENOMIC DNA]</scope>
    <source>
        <tissue evidence="1">Muscle</tissue>
    </source>
</reference>